<gene>
    <name evidence="1" type="primary">WBGene00203136</name>
</gene>
<sequence length="322" mass="36038">MSFAVPLGIILNTLLLYLISRYSKPQLGNYRILLKIFASYEIFMALLHAIVQPASFTSGSALGVFSRSWPSDKQLIAGSSGCMTVPFTLMNINFLHRNLSVRRYAISAVRLSINKIQHSPCRAILQTSVSINLFDLSVDHRLFVVSSFAIWKRYCASISLADNEEGKAILRQSLAADQQGIAVSDGWLILHFWKQGNVHIRGLVTLLCGALIILVNLSIGATLCSLTIFYLQTEKTFSDNYRVYQFKILLALFAQSAIPILVMYCPTGVGLVIPLFYTTQHRALDNIVHANFQLSRTRCHCDNFVDERLSRGSNLDVVREKA</sequence>
<proteinExistence type="predicted"/>
<evidence type="ECO:0000313" key="2">
    <source>
        <dbReference type="Proteomes" id="UP000005239"/>
    </source>
</evidence>
<dbReference type="EnsemblMetazoa" id="PPA30268.1">
    <property type="protein sequence ID" value="PPA30268.1"/>
    <property type="gene ID" value="WBGene00203136"/>
</dbReference>
<evidence type="ECO:0000313" key="1">
    <source>
        <dbReference type="EnsemblMetazoa" id="PPA30268.1"/>
    </source>
</evidence>
<name>A0A2A6D2V5_PRIPA</name>
<accession>A0A2A6D2V5</accession>
<dbReference type="Pfam" id="PF10319">
    <property type="entry name" value="7TM_GPCR_Srj"/>
    <property type="match status" value="1"/>
</dbReference>
<accession>A0A8R1UMK3</accession>
<organism evidence="1 2">
    <name type="scientific">Pristionchus pacificus</name>
    <name type="common">Parasitic nematode worm</name>
    <dbReference type="NCBI Taxonomy" id="54126"/>
    <lineage>
        <taxon>Eukaryota</taxon>
        <taxon>Metazoa</taxon>
        <taxon>Ecdysozoa</taxon>
        <taxon>Nematoda</taxon>
        <taxon>Chromadorea</taxon>
        <taxon>Rhabditida</taxon>
        <taxon>Rhabditina</taxon>
        <taxon>Diplogasteromorpha</taxon>
        <taxon>Diplogasteroidea</taxon>
        <taxon>Neodiplogasteridae</taxon>
        <taxon>Pristionchus</taxon>
    </lineage>
</organism>
<dbReference type="PANTHER" id="PTHR45907">
    <property type="entry name" value="SERPENTINE RECEPTOR, CLASS J"/>
    <property type="match status" value="1"/>
</dbReference>
<reference evidence="2" key="1">
    <citation type="journal article" date="2008" name="Nat. Genet.">
        <title>The Pristionchus pacificus genome provides a unique perspective on nematode lifestyle and parasitism.</title>
        <authorList>
            <person name="Dieterich C."/>
            <person name="Clifton S.W."/>
            <person name="Schuster L.N."/>
            <person name="Chinwalla A."/>
            <person name="Delehaunty K."/>
            <person name="Dinkelacker I."/>
            <person name="Fulton L."/>
            <person name="Fulton R."/>
            <person name="Godfrey J."/>
            <person name="Minx P."/>
            <person name="Mitreva M."/>
            <person name="Roeseler W."/>
            <person name="Tian H."/>
            <person name="Witte H."/>
            <person name="Yang S.P."/>
            <person name="Wilson R.K."/>
            <person name="Sommer R.J."/>
        </authorList>
    </citation>
    <scope>NUCLEOTIDE SEQUENCE [LARGE SCALE GENOMIC DNA]</scope>
    <source>
        <strain evidence="2">PS312</strain>
    </source>
</reference>
<dbReference type="AlphaFoldDB" id="A0A2A6D2V5"/>
<reference evidence="1" key="2">
    <citation type="submission" date="2022-06" db="UniProtKB">
        <authorList>
            <consortium name="EnsemblMetazoa"/>
        </authorList>
    </citation>
    <scope>IDENTIFICATION</scope>
    <source>
        <strain evidence="1">PS312</strain>
    </source>
</reference>
<dbReference type="OrthoDB" id="5817768at2759"/>
<dbReference type="PANTHER" id="PTHR45907:SF16">
    <property type="entry name" value="SERPENTINE RECEPTOR, CLASS J"/>
    <property type="match status" value="1"/>
</dbReference>
<protein>
    <submittedName>
        <fullName evidence="1">G protein-coupled receptor</fullName>
    </submittedName>
</protein>
<dbReference type="InterPro" id="IPR019423">
    <property type="entry name" value="7TM_GPCR_serpentine_rcpt_Srj"/>
</dbReference>
<dbReference type="Proteomes" id="UP000005239">
    <property type="component" value="Unassembled WGS sequence"/>
</dbReference>
<keyword evidence="2" id="KW-1185">Reference proteome</keyword>